<comment type="function">
    <text evidence="5">Catalytic subunit of the guanine nucleotide exchange factor (GEF) (eEF1B subcomplex) of the eukaryotic elongation factor 1 complex (eEF1). Stimulates the exchange of GDP for GTP on elongation factor 1A (eEF1A), probably by displacing GDP from the nucleotide binding pocket in eEF1A.</text>
</comment>
<evidence type="ECO:0000313" key="11">
    <source>
        <dbReference type="Ensembl" id="ENSCHIP00000013071.1"/>
    </source>
</evidence>
<feature type="region of interest" description="Disordered" evidence="9">
    <location>
        <begin position="79"/>
        <end position="101"/>
    </location>
</feature>
<protein>
    <recommendedName>
        <fullName evidence="2">Elongation factor 1-beta</fullName>
    </recommendedName>
    <alternativeName>
        <fullName evidence="7">eEF-1B alpha</fullName>
    </alternativeName>
</protein>
<dbReference type="EMBL" id="LWLT01000003">
    <property type="status" value="NOT_ANNOTATED_CDS"/>
    <property type="molecule type" value="Genomic_DNA"/>
</dbReference>
<evidence type="ECO:0000256" key="4">
    <source>
        <dbReference type="ARBA" id="ARBA00022917"/>
    </source>
</evidence>
<sequence length="202" mass="22099">MGFGDLESPAGLQVLNDYLADKSRMEWCVPSKADVGVFEAVSRPPFANLCHALCWYSHITSYEKGKASLSGVKKALDTAESGAADGKDDDDGIDRFGSEEEEEREERFAQYGSKKAKNPDLVAKSSNLLDVKAWDGETELAGLEECIRSVQEDGLVQASSKLVLVGYGIKKLQIQCVVEDDKQITAFVEYVQSMDLAAFSKI</sequence>
<evidence type="ECO:0000259" key="10">
    <source>
        <dbReference type="SMART" id="SM00888"/>
    </source>
</evidence>
<comment type="similarity">
    <text evidence="1 8">Belongs to the EF-1-beta/EF-1-delta family.</text>
</comment>
<proteinExistence type="inferred from homology"/>
<dbReference type="Gene3D" id="3.30.70.60">
    <property type="match status" value="1"/>
</dbReference>
<dbReference type="InterPro" id="IPR036282">
    <property type="entry name" value="Glutathione-S-Trfase_C_sf"/>
</dbReference>
<evidence type="ECO:0000256" key="8">
    <source>
        <dbReference type="RuleBase" id="RU003791"/>
    </source>
</evidence>
<keyword evidence="3 8" id="KW-0251">Elongation factor</keyword>
<dbReference type="InterPro" id="IPR036219">
    <property type="entry name" value="eEF-1beta-like_sf"/>
</dbReference>
<dbReference type="GeneTree" id="ENSGT00950000183014"/>
<dbReference type="GO" id="GO:0005853">
    <property type="term" value="C:eukaryotic translation elongation factor 1 complex"/>
    <property type="evidence" value="ECO:0007669"/>
    <property type="project" value="InterPro"/>
</dbReference>
<evidence type="ECO:0000256" key="2">
    <source>
        <dbReference type="ARBA" id="ARBA00017600"/>
    </source>
</evidence>
<evidence type="ECO:0000256" key="5">
    <source>
        <dbReference type="ARBA" id="ARBA00093309"/>
    </source>
</evidence>
<dbReference type="GO" id="GO:0005829">
    <property type="term" value="C:cytosol"/>
    <property type="evidence" value="ECO:0007669"/>
    <property type="project" value="TreeGrafter"/>
</dbReference>
<dbReference type="Pfam" id="PF00736">
    <property type="entry name" value="EF1_GNE"/>
    <property type="match status" value="1"/>
</dbReference>
<dbReference type="GO" id="GO:0003746">
    <property type="term" value="F:translation elongation factor activity"/>
    <property type="evidence" value="ECO:0007669"/>
    <property type="project" value="UniProtKB-KW"/>
</dbReference>
<dbReference type="CDD" id="cd00292">
    <property type="entry name" value="EF1B"/>
    <property type="match status" value="1"/>
</dbReference>
<reference evidence="11" key="2">
    <citation type="submission" date="2025-08" db="UniProtKB">
        <authorList>
            <consortium name="Ensembl"/>
        </authorList>
    </citation>
    <scope>IDENTIFICATION</scope>
</reference>
<dbReference type="SUPFAM" id="SSF47616">
    <property type="entry name" value="GST C-terminal domain-like"/>
    <property type="match status" value="1"/>
</dbReference>
<dbReference type="Ensembl" id="ENSCHIT00000020862.1">
    <property type="protein sequence ID" value="ENSCHIP00000013071.1"/>
    <property type="gene ID" value="ENSCHIG00000014633.1"/>
</dbReference>
<evidence type="ECO:0000256" key="7">
    <source>
        <dbReference type="ARBA" id="ARBA00093651"/>
    </source>
</evidence>
<evidence type="ECO:0000256" key="6">
    <source>
        <dbReference type="ARBA" id="ARBA00093529"/>
    </source>
</evidence>
<keyword evidence="12" id="KW-1185">Reference proteome</keyword>
<dbReference type="InterPro" id="IPR014038">
    <property type="entry name" value="EF1B_bsu/dsu_GNE"/>
</dbReference>
<dbReference type="InterPro" id="IPR049720">
    <property type="entry name" value="EF1B_bsu/dsu"/>
</dbReference>
<dbReference type="InterPro" id="IPR001326">
    <property type="entry name" value="Transl_elong_EF1B_B/D_CS"/>
</dbReference>
<name>A0A452EM09_CAPHI</name>
<evidence type="ECO:0000256" key="9">
    <source>
        <dbReference type="SAM" id="MobiDB-lite"/>
    </source>
</evidence>
<comment type="subunit">
    <text evidence="6">EF-1 is composed of 4 subunits: alpha, beta (alpha subunit of the eEF1B subcomplex), delta (beta subunit of the eEF1B subcomplex), and gamma (gamma subunit of the eEF1B subcomplex). Interacts with elongation factor EEF1A1.</text>
</comment>
<organism evidence="11 12">
    <name type="scientific">Capra hircus</name>
    <name type="common">Goat</name>
    <dbReference type="NCBI Taxonomy" id="9925"/>
    <lineage>
        <taxon>Eukaryota</taxon>
        <taxon>Metazoa</taxon>
        <taxon>Chordata</taxon>
        <taxon>Craniata</taxon>
        <taxon>Vertebrata</taxon>
        <taxon>Euteleostomi</taxon>
        <taxon>Mammalia</taxon>
        <taxon>Eutheria</taxon>
        <taxon>Laurasiatheria</taxon>
        <taxon>Artiodactyla</taxon>
        <taxon>Ruminantia</taxon>
        <taxon>Pecora</taxon>
        <taxon>Bovidae</taxon>
        <taxon>Caprinae</taxon>
        <taxon>Capra</taxon>
    </lineage>
</organism>
<dbReference type="FunFam" id="3.30.70.60:FF:000001">
    <property type="entry name" value="Elongation factor 1-beta 1 like"/>
    <property type="match status" value="1"/>
</dbReference>
<evidence type="ECO:0000256" key="1">
    <source>
        <dbReference type="ARBA" id="ARBA00007411"/>
    </source>
</evidence>
<dbReference type="OMA" id="CHALCWY"/>
<dbReference type="Proteomes" id="UP000291000">
    <property type="component" value="Chromosome 4"/>
</dbReference>
<dbReference type="PANTHER" id="PTHR11595">
    <property type="entry name" value="EF-HAND AND COILED-COIL DOMAIN-CONTAINING FAMILY MEMBER"/>
    <property type="match status" value="1"/>
</dbReference>
<dbReference type="PANTHER" id="PTHR11595:SF21">
    <property type="entry name" value="ELONGATION FACTOR 1-BETA"/>
    <property type="match status" value="1"/>
</dbReference>
<dbReference type="GO" id="GO:0005085">
    <property type="term" value="F:guanyl-nucleotide exchange factor activity"/>
    <property type="evidence" value="ECO:0007669"/>
    <property type="project" value="TreeGrafter"/>
</dbReference>
<dbReference type="SUPFAM" id="SSF54984">
    <property type="entry name" value="eEF-1beta-like"/>
    <property type="match status" value="1"/>
</dbReference>
<reference evidence="11 12" key="1">
    <citation type="submission" date="2016-04" db="EMBL/GenBank/DDBJ databases">
        <title>Polished mammalian reference genomes with single-molecule sequencing and chromosome conformation capture applied to the Capra hircus genome.</title>
        <authorList>
            <person name="Bickhart D.M."/>
            <person name="Koren S."/>
            <person name="Rosen B."/>
            <person name="Hastie A."/>
            <person name="Liachko I."/>
            <person name="Sullivan S.T."/>
            <person name="Burton J."/>
            <person name="Sayre B.L."/>
            <person name="Huson H.J."/>
            <person name="Lee J."/>
            <person name="Lam E."/>
            <person name="Kelley C.M."/>
            <person name="Hutchison J.L."/>
            <person name="Zhou Y."/>
            <person name="Sun J."/>
            <person name="Crisa A."/>
            <person name="Schwartz J.C."/>
            <person name="Hammond J.A."/>
            <person name="Schroeder S.G."/>
            <person name="Liu G.E."/>
            <person name="Dunham M."/>
            <person name="Shendure J."/>
            <person name="Sonstegard T.S."/>
            <person name="Phillippy A.M."/>
            <person name="Van Tassell C.P."/>
            <person name="Smith T.P."/>
        </authorList>
    </citation>
    <scope>NUCLEOTIDE SEQUENCE [LARGE SCALE GENOMIC DNA]</scope>
</reference>
<evidence type="ECO:0000256" key="3">
    <source>
        <dbReference type="ARBA" id="ARBA00022768"/>
    </source>
</evidence>
<dbReference type="AlphaFoldDB" id="A0A452EM09"/>
<dbReference type="SMART" id="SM00888">
    <property type="entry name" value="EF1_GNE"/>
    <property type="match status" value="1"/>
</dbReference>
<accession>A0A452EM09</accession>
<dbReference type="InterPro" id="IPR014717">
    <property type="entry name" value="Transl_elong_EF1B/ribsomal_bS6"/>
</dbReference>
<dbReference type="STRING" id="9925.ENSCHIP00000013071"/>
<keyword evidence="4 8" id="KW-0648">Protein biosynthesis</keyword>
<evidence type="ECO:0000313" key="12">
    <source>
        <dbReference type="Proteomes" id="UP000291000"/>
    </source>
</evidence>
<dbReference type="PROSITE" id="PS00825">
    <property type="entry name" value="EF1BD_2"/>
    <property type="match status" value="1"/>
</dbReference>
<reference evidence="11" key="3">
    <citation type="submission" date="2025-09" db="UniProtKB">
        <authorList>
            <consortium name="Ensembl"/>
        </authorList>
    </citation>
    <scope>IDENTIFICATION</scope>
</reference>
<feature type="domain" description="Translation elongation factor EF1B beta/delta subunit guanine nucleotide exchange" evidence="10">
    <location>
        <begin position="124"/>
        <end position="202"/>
    </location>
</feature>